<sequence>MQKKTTAAFDDKHTTMEKYESKHQQILRSAEQIYTVISRFDNLTPAVQDKVEEWRADENSCSFKVKGFTVNLQIVAKEAPKYVKIQSGEDGVPIDFTFWIQLQPAGPYDTRMRLVLHAELNMMMRMMIGGKLQKALDQIAEAMAKAMNGSAM</sequence>
<dbReference type="InterPro" id="IPR023393">
    <property type="entry name" value="START-like_dom_sf"/>
</dbReference>
<dbReference type="Gene3D" id="3.30.530.20">
    <property type="match status" value="1"/>
</dbReference>
<dbReference type="HOGENOM" id="CLU_124440_1_0_10"/>
<gene>
    <name evidence="1" type="ORF">ALIPUT_01425</name>
</gene>
<evidence type="ECO:0000313" key="2">
    <source>
        <dbReference type="Proteomes" id="UP000005819"/>
    </source>
</evidence>
<protein>
    <recommendedName>
        <fullName evidence="3">Polyketide cyclase/dehydrase</fullName>
    </recommendedName>
</protein>
<comment type="caution">
    <text evidence="1">The sequence shown here is derived from an EMBL/GenBank/DDBJ whole genome shotgun (WGS) entry which is preliminary data.</text>
</comment>
<name>B0MWB9_9BACT</name>
<organism evidence="1 2">
    <name type="scientific">Alistipes putredinis DSM 17216</name>
    <dbReference type="NCBI Taxonomy" id="445970"/>
    <lineage>
        <taxon>Bacteria</taxon>
        <taxon>Pseudomonadati</taxon>
        <taxon>Bacteroidota</taxon>
        <taxon>Bacteroidia</taxon>
        <taxon>Bacteroidales</taxon>
        <taxon>Rikenellaceae</taxon>
        <taxon>Alistipes</taxon>
    </lineage>
</organism>
<evidence type="ECO:0008006" key="3">
    <source>
        <dbReference type="Google" id="ProtNLM"/>
    </source>
</evidence>
<accession>B0MWB9</accession>
<evidence type="ECO:0000313" key="1">
    <source>
        <dbReference type="EMBL" id="EDS03598.1"/>
    </source>
</evidence>
<dbReference type="eggNOG" id="COG3427">
    <property type="taxonomic scope" value="Bacteria"/>
</dbReference>
<reference evidence="1" key="2">
    <citation type="submission" date="2013-09" db="EMBL/GenBank/DDBJ databases">
        <title>Draft genome sequence of Alistipes putredinis (DSM 17216).</title>
        <authorList>
            <person name="Sudarsanam P."/>
            <person name="Ley R."/>
            <person name="Guruge J."/>
            <person name="Turnbaugh P.J."/>
            <person name="Mahowald M."/>
            <person name="Liep D."/>
            <person name="Gordon J."/>
        </authorList>
    </citation>
    <scope>NUCLEOTIDE SEQUENCE</scope>
    <source>
        <strain evidence="1">DSM 17216</strain>
    </source>
</reference>
<dbReference type="AlphaFoldDB" id="B0MWB9"/>
<proteinExistence type="predicted"/>
<reference evidence="1" key="1">
    <citation type="submission" date="2007-10" db="EMBL/GenBank/DDBJ databases">
        <authorList>
            <person name="Fulton L."/>
            <person name="Clifton S."/>
            <person name="Fulton B."/>
            <person name="Xu J."/>
            <person name="Minx P."/>
            <person name="Pepin K.H."/>
            <person name="Johnson M."/>
            <person name="Thiruvilangam P."/>
            <person name="Bhonagiri V."/>
            <person name="Nash W.E."/>
            <person name="Mardis E.R."/>
            <person name="Wilson R.K."/>
        </authorList>
    </citation>
    <scope>NUCLEOTIDE SEQUENCE [LARGE SCALE GENOMIC DNA]</scope>
    <source>
        <strain evidence="1">DSM 17216</strain>
    </source>
</reference>
<dbReference type="EMBL" id="ABFK02000018">
    <property type="protein sequence ID" value="EDS03598.1"/>
    <property type="molecule type" value="Genomic_DNA"/>
</dbReference>
<keyword evidence="2" id="KW-1185">Reference proteome</keyword>
<dbReference type="SUPFAM" id="SSF55961">
    <property type="entry name" value="Bet v1-like"/>
    <property type="match status" value="1"/>
</dbReference>
<dbReference type="Proteomes" id="UP000005819">
    <property type="component" value="Unassembled WGS sequence"/>
</dbReference>